<proteinExistence type="predicted"/>
<protein>
    <submittedName>
        <fullName evidence="2">Uncharacterized protein</fullName>
    </submittedName>
</protein>
<dbReference type="EMBL" id="GGEC01068983">
    <property type="protein sequence ID" value="MBX49467.1"/>
    <property type="molecule type" value="Transcribed_RNA"/>
</dbReference>
<reference evidence="2" key="1">
    <citation type="submission" date="2018-02" db="EMBL/GenBank/DDBJ databases">
        <title>Rhizophora mucronata_Transcriptome.</title>
        <authorList>
            <person name="Meera S.P."/>
            <person name="Sreeshan A."/>
            <person name="Augustine A."/>
        </authorList>
    </citation>
    <scope>NUCLEOTIDE SEQUENCE</scope>
    <source>
        <tissue evidence="2">Leaf</tissue>
    </source>
</reference>
<dbReference type="AlphaFoldDB" id="A0A2P2P413"/>
<name>A0A2P2P413_RHIMU</name>
<evidence type="ECO:0000313" key="2">
    <source>
        <dbReference type="EMBL" id="MBX49467.1"/>
    </source>
</evidence>
<feature type="region of interest" description="Disordered" evidence="1">
    <location>
        <begin position="1"/>
        <end position="20"/>
    </location>
</feature>
<organism evidence="2">
    <name type="scientific">Rhizophora mucronata</name>
    <name type="common">Asiatic mangrove</name>
    <dbReference type="NCBI Taxonomy" id="61149"/>
    <lineage>
        <taxon>Eukaryota</taxon>
        <taxon>Viridiplantae</taxon>
        <taxon>Streptophyta</taxon>
        <taxon>Embryophyta</taxon>
        <taxon>Tracheophyta</taxon>
        <taxon>Spermatophyta</taxon>
        <taxon>Magnoliopsida</taxon>
        <taxon>eudicotyledons</taxon>
        <taxon>Gunneridae</taxon>
        <taxon>Pentapetalae</taxon>
        <taxon>rosids</taxon>
        <taxon>fabids</taxon>
        <taxon>Malpighiales</taxon>
        <taxon>Rhizophoraceae</taxon>
        <taxon>Rhizophora</taxon>
    </lineage>
</organism>
<sequence length="20" mass="2389">MQLRKRRPSSYRNSILRGLG</sequence>
<accession>A0A2P2P413</accession>
<evidence type="ECO:0000256" key="1">
    <source>
        <dbReference type="SAM" id="MobiDB-lite"/>
    </source>
</evidence>